<comment type="pathway">
    <text evidence="1">Cofactor biosynthesis; adenosylcobalamin biosynthesis; adenosylcobalamin from cob(II)yrinate a,c-diamide: step 2/7.</text>
</comment>
<evidence type="ECO:0000256" key="13">
    <source>
        <dbReference type="ARBA" id="ARBA00048692"/>
    </source>
</evidence>
<evidence type="ECO:0000256" key="10">
    <source>
        <dbReference type="ARBA" id="ARBA00033334"/>
    </source>
</evidence>
<comment type="caution">
    <text evidence="15">The sequence shown here is derived from an EMBL/GenBank/DDBJ whole genome shotgun (WGS) entry which is preliminary data.</text>
</comment>
<evidence type="ECO:0000256" key="8">
    <source>
        <dbReference type="ARBA" id="ARBA00022840"/>
    </source>
</evidence>
<name>A0AAE3HF99_9FIRM</name>
<evidence type="ECO:0000256" key="11">
    <source>
        <dbReference type="ARBA" id="ARBA00033354"/>
    </source>
</evidence>
<dbReference type="Pfam" id="PF03928">
    <property type="entry name" value="HbpS-like"/>
    <property type="match status" value="1"/>
</dbReference>
<dbReference type="Gene3D" id="1.20.1200.10">
    <property type="entry name" value="Cobalamin adenosyltransferase-like"/>
    <property type="match status" value="1"/>
</dbReference>
<dbReference type="Proteomes" id="UP001205748">
    <property type="component" value="Unassembled WGS sequence"/>
</dbReference>
<dbReference type="RefSeq" id="WP_257529858.1">
    <property type="nucleotide sequence ID" value="NZ_JANKAS010000003.1"/>
</dbReference>
<evidence type="ECO:0000256" key="4">
    <source>
        <dbReference type="ARBA" id="ARBA00020963"/>
    </source>
</evidence>
<evidence type="ECO:0000259" key="14">
    <source>
        <dbReference type="Pfam" id="PF01923"/>
    </source>
</evidence>
<protein>
    <recommendedName>
        <fullName evidence="4">Corrinoid adenosyltransferase</fullName>
        <ecNumber evidence="3">2.5.1.17</ecNumber>
    </recommendedName>
    <alternativeName>
        <fullName evidence="9">Cob(II)alamin adenosyltransferase</fullName>
    </alternativeName>
    <alternativeName>
        <fullName evidence="11">Cob(II)yrinic acid a,c-diamide adenosyltransferase</fullName>
    </alternativeName>
    <alternativeName>
        <fullName evidence="10">Cobinamide/cobalamin adenosyltransferase</fullName>
    </alternativeName>
</protein>
<evidence type="ECO:0000256" key="9">
    <source>
        <dbReference type="ARBA" id="ARBA00031529"/>
    </source>
</evidence>
<dbReference type="PANTHER" id="PTHR12213:SF0">
    <property type="entry name" value="CORRINOID ADENOSYLTRANSFERASE MMAB"/>
    <property type="match status" value="1"/>
</dbReference>
<evidence type="ECO:0000256" key="1">
    <source>
        <dbReference type="ARBA" id="ARBA00005121"/>
    </source>
</evidence>
<gene>
    <name evidence="15" type="ORF">NSA47_05220</name>
</gene>
<dbReference type="InterPro" id="IPR038084">
    <property type="entry name" value="PduO/GlcC-like_sf"/>
</dbReference>
<evidence type="ECO:0000256" key="12">
    <source>
        <dbReference type="ARBA" id="ARBA00048555"/>
    </source>
</evidence>
<proteinExistence type="inferred from homology"/>
<evidence type="ECO:0000313" key="15">
    <source>
        <dbReference type="EMBL" id="MCR1898389.1"/>
    </source>
</evidence>
<keyword evidence="7" id="KW-0547">Nucleotide-binding</keyword>
<keyword evidence="8" id="KW-0067">ATP-binding</keyword>
<dbReference type="InterPro" id="IPR029499">
    <property type="entry name" value="PduO-typ"/>
</dbReference>
<dbReference type="EMBL" id="JANKAS010000003">
    <property type="protein sequence ID" value="MCR1898389.1"/>
    <property type="molecule type" value="Genomic_DNA"/>
</dbReference>
<evidence type="ECO:0000256" key="7">
    <source>
        <dbReference type="ARBA" id="ARBA00022741"/>
    </source>
</evidence>
<keyword evidence="16" id="KW-1185">Reference proteome</keyword>
<keyword evidence="6 15" id="KW-0808">Transferase</keyword>
<dbReference type="GO" id="GO:0005524">
    <property type="term" value="F:ATP binding"/>
    <property type="evidence" value="ECO:0007669"/>
    <property type="project" value="UniProtKB-KW"/>
</dbReference>
<dbReference type="InterPro" id="IPR016030">
    <property type="entry name" value="CblAdoTrfase-like"/>
</dbReference>
<evidence type="ECO:0000256" key="6">
    <source>
        <dbReference type="ARBA" id="ARBA00022679"/>
    </source>
</evidence>
<dbReference type="EC" id="2.5.1.17" evidence="3"/>
<comment type="similarity">
    <text evidence="2">Belongs to the Cob(I)alamin adenosyltransferase family.</text>
</comment>
<feature type="domain" description="Cobalamin adenosyltransferase-like" evidence="14">
    <location>
        <begin position="4"/>
        <end position="167"/>
    </location>
</feature>
<evidence type="ECO:0000256" key="5">
    <source>
        <dbReference type="ARBA" id="ARBA00022573"/>
    </source>
</evidence>
<comment type="catalytic activity">
    <reaction evidence="12">
        <text>2 cob(II)yrinate a,c diamide + reduced [electron-transfer flavoprotein] + 2 ATP = 2 adenosylcob(III)yrinate a,c-diamide + 2 triphosphate + oxidized [electron-transfer flavoprotein] + 3 H(+)</text>
        <dbReference type="Rhea" id="RHEA:11528"/>
        <dbReference type="Rhea" id="RHEA-COMP:10685"/>
        <dbReference type="Rhea" id="RHEA-COMP:10686"/>
        <dbReference type="ChEBI" id="CHEBI:15378"/>
        <dbReference type="ChEBI" id="CHEBI:18036"/>
        <dbReference type="ChEBI" id="CHEBI:30616"/>
        <dbReference type="ChEBI" id="CHEBI:57692"/>
        <dbReference type="ChEBI" id="CHEBI:58307"/>
        <dbReference type="ChEBI" id="CHEBI:58503"/>
        <dbReference type="ChEBI" id="CHEBI:58537"/>
        <dbReference type="EC" id="2.5.1.17"/>
    </reaction>
</comment>
<comment type="catalytic activity">
    <reaction evidence="13">
        <text>2 cob(II)alamin + reduced [electron-transfer flavoprotein] + 2 ATP = 2 adenosylcob(III)alamin + 2 triphosphate + oxidized [electron-transfer flavoprotein] + 3 H(+)</text>
        <dbReference type="Rhea" id="RHEA:28671"/>
        <dbReference type="Rhea" id="RHEA-COMP:10685"/>
        <dbReference type="Rhea" id="RHEA-COMP:10686"/>
        <dbReference type="ChEBI" id="CHEBI:15378"/>
        <dbReference type="ChEBI" id="CHEBI:16304"/>
        <dbReference type="ChEBI" id="CHEBI:18036"/>
        <dbReference type="ChEBI" id="CHEBI:18408"/>
        <dbReference type="ChEBI" id="CHEBI:30616"/>
        <dbReference type="ChEBI" id="CHEBI:57692"/>
        <dbReference type="ChEBI" id="CHEBI:58307"/>
        <dbReference type="EC" id="2.5.1.17"/>
    </reaction>
</comment>
<dbReference type="Pfam" id="PF01923">
    <property type="entry name" value="Cob_adeno_trans"/>
    <property type="match status" value="1"/>
</dbReference>
<dbReference type="Gene3D" id="3.30.450.150">
    <property type="entry name" value="Haem-degrading domain"/>
    <property type="match status" value="1"/>
</dbReference>
<dbReference type="AlphaFoldDB" id="A0AAE3HF99"/>
<keyword evidence="5" id="KW-0169">Cobalamin biosynthesis</keyword>
<accession>A0AAE3HF99</accession>
<dbReference type="NCBIfam" id="TIGR00636">
    <property type="entry name" value="PduO_Nterm"/>
    <property type="match status" value="1"/>
</dbReference>
<sequence>MSKVYTRTGDKGDTSLFGGARVKKSSQRVHAYGAVDQANSAIGIAVNYLTHKTLIKVVRTIQEKLFVVGGELASDPKGIERLRVRIQAEDVKFLEGIVDEIAKSLEDKNYFVLPGKTKASAFLHSARTQVRFAEREIITLMEEEEVNLCILEFINRLSDVLYVLSRYEDEVVPCLEDPGERKTLNTKRVDVIMETCIQKAKEIKVPMVITVVDAGGNILQLRRMDGAILGSIDIAQNKAFTALAFQAPTEDLGKKSQPGQELYGLETTNQGKVVTFAGGIPLKIQGRIVGALGVSGGTVEEDKIVCLAGSKILRE</sequence>
<evidence type="ECO:0000256" key="2">
    <source>
        <dbReference type="ARBA" id="ARBA00007487"/>
    </source>
</evidence>
<dbReference type="GO" id="GO:0009236">
    <property type="term" value="P:cobalamin biosynthetic process"/>
    <property type="evidence" value="ECO:0007669"/>
    <property type="project" value="UniProtKB-KW"/>
</dbReference>
<dbReference type="SUPFAM" id="SSF89028">
    <property type="entry name" value="Cobalamin adenosyltransferase-like"/>
    <property type="match status" value="1"/>
</dbReference>
<dbReference type="SUPFAM" id="SSF143744">
    <property type="entry name" value="GlcG-like"/>
    <property type="match status" value="1"/>
</dbReference>
<dbReference type="InterPro" id="IPR036451">
    <property type="entry name" value="CblAdoTrfase-like_sf"/>
</dbReference>
<organism evidence="15 16">
    <name type="scientific">Irregularibacter muris</name>
    <dbReference type="NCBI Taxonomy" id="1796619"/>
    <lineage>
        <taxon>Bacteria</taxon>
        <taxon>Bacillati</taxon>
        <taxon>Bacillota</taxon>
        <taxon>Clostridia</taxon>
        <taxon>Eubacteriales</taxon>
        <taxon>Eubacteriaceae</taxon>
        <taxon>Irregularibacter</taxon>
    </lineage>
</organism>
<evidence type="ECO:0000256" key="3">
    <source>
        <dbReference type="ARBA" id="ARBA00012454"/>
    </source>
</evidence>
<evidence type="ECO:0000313" key="16">
    <source>
        <dbReference type="Proteomes" id="UP001205748"/>
    </source>
</evidence>
<dbReference type="InterPro" id="IPR005624">
    <property type="entry name" value="PduO/GlcC-like"/>
</dbReference>
<dbReference type="GO" id="GO:0008817">
    <property type="term" value="F:corrinoid adenosyltransferase activity"/>
    <property type="evidence" value="ECO:0007669"/>
    <property type="project" value="UniProtKB-EC"/>
</dbReference>
<dbReference type="PANTHER" id="PTHR12213">
    <property type="entry name" value="CORRINOID ADENOSYLTRANSFERASE"/>
    <property type="match status" value="1"/>
</dbReference>
<reference evidence="15" key="1">
    <citation type="submission" date="2022-07" db="EMBL/GenBank/DDBJ databases">
        <title>Enhanced cultured diversity of the mouse gut microbiota enables custom-made synthetic communities.</title>
        <authorList>
            <person name="Afrizal A."/>
        </authorList>
    </citation>
    <scope>NUCLEOTIDE SEQUENCE</scope>
    <source>
        <strain evidence="15">DSM 28593</strain>
    </source>
</reference>